<accession>A0ABV2N645</accession>
<evidence type="ECO:0000313" key="2">
    <source>
        <dbReference type="Proteomes" id="UP001549076"/>
    </source>
</evidence>
<reference evidence="1 2" key="1">
    <citation type="submission" date="2024-06" db="EMBL/GenBank/DDBJ databases">
        <title>Genomic Encyclopedia of Type Strains, Phase IV (KMG-IV): sequencing the most valuable type-strain genomes for metagenomic binning, comparative biology and taxonomic classification.</title>
        <authorList>
            <person name="Goeker M."/>
        </authorList>
    </citation>
    <scope>NUCLEOTIDE SEQUENCE [LARGE SCALE GENOMIC DNA]</scope>
    <source>
        <strain evidence="1 2">DSM 27865</strain>
    </source>
</reference>
<dbReference type="Proteomes" id="UP001549076">
    <property type="component" value="Unassembled WGS sequence"/>
</dbReference>
<dbReference type="EMBL" id="JBEPML010000022">
    <property type="protein sequence ID" value="MET3794286.1"/>
    <property type="molecule type" value="Genomic_DNA"/>
</dbReference>
<dbReference type="Gene3D" id="3.40.190.270">
    <property type="match status" value="1"/>
</dbReference>
<gene>
    <name evidence="1" type="ORF">ABID37_004526</name>
</gene>
<dbReference type="PANTHER" id="PTHR30024:SF42">
    <property type="entry name" value="ALIPHATIC SULFONATES-BINDING PROTEIN-RELATED"/>
    <property type="match status" value="1"/>
</dbReference>
<dbReference type="RefSeq" id="WP_354198904.1">
    <property type="nucleotide sequence ID" value="NZ_JBEPML010000022.1"/>
</dbReference>
<name>A0ABV2N645_9HYPH</name>
<proteinExistence type="predicted"/>
<comment type="caution">
    <text evidence="1">The sequence shown here is derived from an EMBL/GenBank/DDBJ whole genome shotgun (WGS) entry which is preliminary data.</text>
</comment>
<evidence type="ECO:0000313" key="1">
    <source>
        <dbReference type="EMBL" id="MET3794286.1"/>
    </source>
</evidence>
<dbReference type="SUPFAM" id="SSF53850">
    <property type="entry name" value="Periplasmic binding protein-like II"/>
    <property type="match status" value="1"/>
</dbReference>
<organism evidence="1 2">
    <name type="scientific">Aquamicrobium terrae</name>
    <dbReference type="NCBI Taxonomy" id="1324945"/>
    <lineage>
        <taxon>Bacteria</taxon>
        <taxon>Pseudomonadati</taxon>
        <taxon>Pseudomonadota</taxon>
        <taxon>Alphaproteobacteria</taxon>
        <taxon>Hyphomicrobiales</taxon>
        <taxon>Phyllobacteriaceae</taxon>
        <taxon>Aquamicrobium</taxon>
    </lineage>
</organism>
<protein>
    <submittedName>
        <fullName evidence="1">ABC-type nitrate/sulfonate/bicarbonate transport system substrate-binding protein</fullName>
    </submittedName>
</protein>
<dbReference type="PANTHER" id="PTHR30024">
    <property type="entry name" value="ALIPHATIC SULFONATES-BINDING PROTEIN-RELATED"/>
    <property type="match status" value="1"/>
</dbReference>
<dbReference type="Gene3D" id="3.40.190.10">
    <property type="entry name" value="Periplasmic binding protein-like II"/>
    <property type="match status" value="1"/>
</dbReference>
<keyword evidence="2" id="KW-1185">Reference proteome</keyword>
<sequence>MTTAFNPSPEDIAASTTRELLYTICPVLVASNVALELGWIDDELAKVGASATYLRSVGGEAAWQAHYSHASERLLRDGGNSPAIWAQADLRPTVLVGLTQAQPAGRIIVRAQDDIYRVGDLKSRRIAIYRSLQSGKIDFRRATTEHGILTALAIHGLKREDVEWVDIEDRDNHEETPSRTPAGIWAQRHGDAEAIIAGAHSREARALLEGRVDAIYDSSIGTARLLEASGLFKVIEDLDHHPDWTLRIANAPRTITVSREFAEANRDVVVAWLRASIRAGHWINANPDAASEIFLRTTIYPHAGDIAAALRGYDLVPNLSAQNLSGLTIQKNFLLSQGYIRGDFDVSVWADASYLEEALASF</sequence>